<keyword evidence="3" id="KW-1185">Reference proteome</keyword>
<dbReference type="OrthoDB" id="3045089at2759"/>
<evidence type="ECO:0008006" key="4">
    <source>
        <dbReference type="Google" id="ProtNLM"/>
    </source>
</evidence>
<evidence type="ECO:0000313" key="2">
    <source>
        <dbReference type="EMBL" id="KAF2791730.1"/>
    </source>
</evidence>
<dbReference type="PANTHER" id="PTHR38886">
    <property type="entry name" value="SESA DOMAIN-CONTAINING PROTEIN"/>
    <property type="match status" value="1"/>
</dbReference>
<feature type="non-terminal residue" evidence="2">
    <location>
        <position position="102"/>
    </location>
</feature>
<gene>
    <name evidence="2" type="ORF">K505DRAFT_197096</name>
</gene>
<dbReference type="PANTHER" id="PTHR38886:SF1">
    <property type="entry name" value="NACHT-NTPASE AND P-LOOP NTPASES N-TERMINAL DOMAIN-CONTAINING PROTEIN"/>
    <property type="match status" value="1"/>
</dbReference>
<sequence length="102" mass="11140">MTPAFGFSVGDFIAGLSLLHKVVAALREADGAKSQYSHTILELEGLQNLLRTVQSFQPTDSTSENAEKLRILGHQCYLPLAAFLKKIEKFECALGSKTSGRK</sequence>
<name>A0A6A6X5F2_9PLEO</name>
<evidence type="ECO:0000256" key="1">
    <source>
        <dbReference type="SAM" id="SignalP"/>
    </source>
</evidence>
<keyword evidence="1" id="KW-0732">Signal</keyword>
<feature type="chain" id="PRO_5025523627" description="Fungal N-terminal domain-containing protein" evidence="1">
    <location>
        <begin position="25"/>
        <end position="102"/>
    </location>
</feature>
<dbReference type="EMBL" id="MU002004">
    <property type="protein sequence ID" value="KAF2791730.1"/>
    <property type="molecule type" value="Genomic_DNA"/>
</dbReference>
<dbReference type="Proteomes" id="UP000799757">
    <property type="component" value="Unassembled WGS sequence"/>
</dbReference>
<accession>A0A6A6X5F2</accession>
<evidence type="ECO:0000313" key="3">
    <source>
        <dbReference type="Proteomes" id="UP000799757"/>
    </source>
</evidence>
<reference evidence="2" key="1">
    <citation type="journal article" date="2020" name="Stud. Mycol.">
        <title>101 Dothideomycetes genomes: a test case for predicting lifestyles and emergence of pathogens.</title>
        <authorList>
            <person name="Haridas S."/>
            <person name="Albert R."/>
            <person name="Binder M."/>
            <person name="Bloem J."/>
            <person name="Labutti K."/>
            <person name="Salamov A."/>
            <person name="Andreopoulos B."/>
            <person name="Baker S."/>
            <person name="Barry K."/>
            <person name="Bills G."/>
            <person name="Bluhm B."/>
            <person name="Cannon C."/>
            <person name="Castanera R."/>
            <person name="Culley D."/>
            <person name="Daum C."/>
            <person name="Ezra D."/>
            <person name="Gonzalez J."/>
            <person name="Henrissat B."/>
            <person name="Kuo A."/>
            <person name="Liang C."/>
            <person name="Lipzen A."/>
            <person name="Lutzoni F."/>
            <person name="Magnuson J."/>
            <person name="Mondo S."/>
            <person name="Nolan M."/>
            <person name="Ohm R."/>
            <person name="Pangilinan J."/>
            <person name="Park H.-J."/>
            <person name="Ramirez L."/>
            <person name="Alfaro M."/>
            <person name="Sun H."/>
            <person name="Tritt A."/>
            <person name="Yoshinaga Y."/>
            <person name="Zwiers L.-H."/>
            <person name="Turgeon B."/>
            <person name="Goodwin S."/>
            <person name="Spatafora J."/>
            <person name="Crous P."/>
            <person name="Grigoriev I."/>
        </authorList>
    </citation>
    <scope>NUCLEOTIDE SEQUENCE</scope>
    <source>
        <strain evidence="2">CBS 109.77</strain>
    </source>
</reference>
<protein>
    <recommendedName>
        <fullName evidence="4">Fungal N-terminal domain-containing protein</fullName>
    </recommendedName>
</protein>
<feature type="signal peptide" evidence="1">
    <location>
        <begin position="1"/>
        <end position="24"/>
    </location>
</feature>
<proteinExistence type="predicted"/>
<organism evidence="2 3">
    <name type="scientific">Melanomma pulvis-pyrius CBS 109.77</name>
    <dbReference type="NCBI Taxonomy" id="1314802"/>
    <lineage>
        <taxon>Eukaryota</taxon>
        <taxon>Fungi</taxon>
        <taxon>Dikarya</taxon>
        <taxon>Ascomycota</taxon>
        <taxon>Pezizomycotina</taxon>
        <taxon>Dothideomycetes</taxon>
        <taxon>Pleosporomycetidae</taxon>
        <taxon>Pleosporales</taxon>
        <taxon>Melanommataceae</taxon>
        <taxon>Melanomma</taxon>
    </lineage>
</organism>
<dbReference type="AlphaFoldDB" id="A0A6A6X5F2"/>